<evidence type="ECO:0000256" key="9">
    <source>
        <dbReference type="SAM" id="Phobius"/>
    </source>
</evidence>
<comment type="function">
    <text evidence="8">Loosely associated component of the core of photosystem II (PSII). PSII is a light-driven water plastoquinone oxidoreductase, using light energy to abstract electrons from H(2)O, generating a proton gradient subsequently used for ATP formation.</text>
</comment>
<dbReference type="AlphaFoldDB" id="A0A2T1LT75"/>
<proteinExistence type="inferred from homology"/>
<dbReference type="GO" id="GO:0009523">
    <property type="term" value="C:photosystem II"/>
    <property type="evidence" value="ECO:0007669"/>
    <property type="project" value="UniProtKB-KW"/>
</dbReference>
<gene>
    <name evidence="8" type="primary">psbY</name>
    <name evidence="10" type="ORF">C7H19_19765</name>
</gene>
<feature type="topological domain" description="Lumenal" evidence="8">
    <location>
        <begin position="24"/>
        <end position="39"/>
    </location>
</feature>
<dbReference type="OrthoDB" id="561045at2"/>
<evidence type="ECO:0000256" key="3">
    <source>
        <dbReference type="ARBA" id="ARBA00022692"/>
    </source>
</evidence>
<evidence type="ECO:0000256" key="7">
    <source>
        <dbReference type="ARBA" id="ARBA00023276"/>
    </source>
</evidence>
<protein>
    <recommendedName>
        <fullName evidence="8">Photosystem II reaction center protein Y</fullName>
    </recommendedName>
</protein>
<comment type="subcellular location">
    <subcellularLocation>
        <location evidence="8">Cellular thylakoid membrane</location>
        <topology evidence="8">Single-pass membrane protein</topology>
    </subcellularLocation>
    <subcellularLocation>
        <location evidence="1">Membrane</location>
    </subcellularLocation>
</comment>
<evidence type="ECO:0000313" key="10">
    <source>
        <dbReference type="EMBL" id="PSF33625.1"/>
    </source>
</evidence>
<evidence type="ECO:0000256" key="8">
    <source>
        <dbReference type="HAMAP-Rule" id="MF_00717"/>
    </source>
</evidence>
<reference evidence="10 11" key="1">
    <citation type="submission" date="2018-03" db="EMBL/GenBank/DDBJ databases">
        <title>The ancient ancestry and fast evolution of plastids.</title>
        <authorList>
            <person name="Moore K.R."/>
            <person name="Magnabosco C."/>
            <person name="Momper L."/>
            <person name="Gold D.A."/>
            <person name="Bosak T."/>
            <person name="Fournier G.P."/>
        </authorList>
    </citation>
    <scope>NUCLEOTIDE SEQUENCE [LARGE SCALE GENOMIC DNA]</scope>
    <source>
        <strain evidence="10 11">CCALA 016</strain>
    </source>
</reference>
<feature type="transmembrane region" description="Helical" evidence="9">
    <location>
        <begin position="6"/>
        <end position="28"/>
    </location>
</feature>
<accession>A0A2T1LT75</accession>
<dbReference type="HAMAP" id="MF_00717">
    <property type="entry name" value="PSII_PsbY"/>
    <property type="match status" value="1"/>
</dbReference>
<keyword evidence="2 8" id="KW-0602">Photosynthesis</keyword>
<evidence type="ECO:0000256" key="6">
    <source>
        <dbReference type="ARBA" id="ARBA00023136"/>
    </source>
</evidence>
<feature type="topological domain" description="Lumenal" evidence="8">
    <location>
        <begin position="1"/>
        <end position="4"/>
    </location>
</feature>
<evidence type="ECO:0000256" key="5">
    <source>
        <dbReference type="ARBA" id="ARBA00023078"/>
    </source>
</evidence>
<evidence type="ECO:0000256" key="2">
    <source>
        <dbReference type="ARBA" id="ARBA00022531"/>
    </source>
</evidence>
<dbReference type="GO" id="GO:0030145">
    <property type="term" value="F:manganese ion binding"/>
    <property type="evidence" value="ECO:0007669"/>
    <property type="project" value="InterPro"/>
</dbReference>
<keyword evidence="3 8" id="KW-0812">Transmembrane</keyword>
<dbReference type="Proteomes" id="UP000239001">
    <property type="component" value="Unassembled WGS sequence"/>
</dbReference>
<comment type="subunit">
    <text evidence="8">PSII is composed of 1 copy each of membrane proteins PsbA, PsbB, PsbC, PsbD, PsbE, PsbF, PsbH, PsbI, PsbJ, PsbK, PsbL, PsbM, PsbT, PsbX, PsbY, PsbZ, Psb30/Ycf12, peripheral proteins PsbO, CyanoQ (PsbQ), PsbU, PsbV and a large number of cofactors. It forms dimeric complexes.</text>
</comment>
<dbReference type="Pfam" id="PF06298">
    <property type="entry name" value="PsbY"/>
    <property type="match status" value="1"/>
</dbReference>
<name>A0A2T1LT75_9CHRO</name>
<dbReference type="GO" id="GO:0031676">
    <property type="term" value="C:plasma membrane-derived thylakoid membrane"/>
    <property type="evidence" value="ECO:0007669"/>
    <property type="project" value="UniProtKB-SubCell"/>
</dbReference>
<dbReference type="NCBIfam" id="NF009711">
    <property type="entry name" value="PRK13240.1"/>
    <property type="match status" value="1"/>
</dbReference>
<keyword evidence="4 8" id="KW-1133">Transmembrane helix</keyword>
<reference evidence="10 11" key="2">
    <citation type="submission" date="2018-03" db="EMBL/GenBank/DDBJ databases">
        <authorList>
            <person name="Keele B.F."/>
        </authorList>
    </citation>
    <scope>NUCLEOTIDE SEQUENCE [LARGE SCALE GENOMIC DNA]</scope>
    <source>
        <strain evidence="10 11">CCALA 016</strain>
    </source>
</reference>
<dbReference type="RefSeq" id="WP_106458641.1">
    <property type="nucleotide sequence ID" value="NZ_PXOH01000029.1"/>
</dbReference>
<keyword evidence="6 8" id="KW-0472">Membrane</keyword>
<keyword evidence="11" id="KW-1185">Reference proteome</keyword>
<evidence type="ECO:0000313" key="11">
    <source>
        <dbReference type="Proteomes" id="UP000239001"/>
    </source>
</evidence>
<comment type="similarity">
    <text evidence="8">Belongs to the PsbY family.</text>
</comment>
<keyword evidence="5 8" id="KW-0793">Thylakoid</keyword>
<sequence>MDWRILIVLTPLLIAGGWAVFNIGAAALRQVQLFLSKES</sequence>
<dbReference type="InterPro" id="IPR009388">
    <property type="entry name" value="PSII_PsbY"/>
</dbReference>
<organism evidence="10 11">
    <name type="scientific">Aphanothece hegewaldii CCALA 016</name>
    <dbReference type="NCBI Taxonomy" id="2107694"/>
    <lineage>
        <taxon>Bacteria</taxon>
        <taxon>Bacillati</taxon>
        <taxon>Cyanobacteriota</taxon>
        <taxon>Cyanophyceae</taxon>
        <taxon>Oscillatoriophycideae</taxon>
        <taxon>Chroococcales</taxon>
        <taxon>Aphanothecaceae</taxon>
        <taxon>Aphanothece</taxon>
    </lineage>
</organism>
<keyword evidence="7 8" id="KW-0604">Photosystem II</keyword>
<comment type="caution">
    <text evidence="10">The sequence shown here is derived from an EMBL/GenBank/DDBJ whole genome shotgun (WGS) entry which is preliminary data.</text>
</comment>
<dbReference type="GO" id="GO:0015979">
    <property type="term" value="P:photosynthesis"/>
    <property type="evidence" value="ECO:0007669"/>
    <property type="project" value="UniProtKB-UniRule"/>
</dbReference>
<dbReference type="EMBL" id="PXOH01000029">
    <property type="protein sequence ID" value="PSF33625.1"/>
    <property type="molecule type" value="Genomic_DNA"/>
</dbReference>
<evidence type="ECO:0000256" key="4">
    <source>
        <dbReference type="ARBA" id="ARBA00022989"/>
    </source>
</evidence>
<evidence type="ECO:0000256" key="1">
    <source>
        <dbReference type="ARBA" id="ARBA00004370"/>
    </source>
</evidence>